<name>A0A8S9I9P0_BRACR</name>
<dbReference type="EMBL" id="QGKW02001911">
    <property type="protein sequence ID" value="KAF2566076.1"/>
    <property type="molecule type" value="Genomic_DNA"/>
</dbReference>
<dbReference type="AlphaFoldDB" id="A0A8S9I9P0"/>
<sequence length="96" mass="10340">MPFKNTKIRPAENTPRVEVGSSNPRWSTRAGSSWVVRAGRPTRGGLPALGRPVSSWVVRACRPTRGGLPVRGHPASFWVIRAGRPTRGGLSGLICL</sequence>
<reference evidence="2" key="1">
    <citation type="submission" date="2019-12" db="EMBL/GenBank/DDBJ databases">
        <title>Genome sequencing and annotation of Brassica cretica.</title>
        <authorList>
            <person name="Studholme D.J."/>
            <person name="Sarris P.F."/>
        </authorList>
    </citation>
    <scope>NUCLEOTIDE SEQUENCE</scope>
    <source>
        <strain evidence="2">PFS-001/15</strain>
        <tissue evidence="2">Leaf</tissue>
    </source>
</reference>
<protein>
    <submittedName>
        <fullName evidence="2">Uncharacterized protein</fullName>
    </submittedName>
</protein>
<gene>
    <name evidence="2" type="ORF">F2Q68_00024294</name>
</gene>
<accession>A0A8S9I9P0</accession>
<organism evidence="2 3">
    <name type="scientific">Brassica cretica</name>
    <name type="common">Mustard</name>
    <dbReference type="NCBI Taxonomy" id="69181"/>
    <lineage>
        <taxon>Eukaryota</taxon>
        <taxon>Viridiplantae</taxon>
        <taxon>Streptophyta</taxon>
        <taxon>Embryophyta</taxon>
        <taxon>Tracheophyta</taxon>
        <taxon>Spermatophyta</taxon>
        <taxon>Magnoliopsida</taxon>
        <taxon>eudicotyledons</taxon>
        <taxon>Gunneridae</taxon>
        <taxon>Pentapetalae</taxon>
        <taxon>rosids</taxon>
        <taxon>malvids</taxon>
        <taxon>Brassicales</taxon>
        <taxon>Brassicaceae</taxon>
        <taxon>Brassiceae</taxon>
        <taxon>Brassica</taxon>
    </lineage>
</organism>
<comment type="caution">
    <text evidence="2">The sequence shown here is derived from an EMBL/GenBank/DDBJ whole genome shotgun (WGS) entry which is preliminary data.</text>
</comment>
<evidence type="ECO:0000313" key="3">
    <source>
        <dbReference type="Proteomes" id="UP000712281"/>
    </source>
</evidence>
<evidence type="ECO:0000256" key="1">
    <source>
        <dbReference type="SAM" id="MobiDB-lite"/>
    </source>
</evidence>
<feature type="region of interest" description="Disordered" evidence="1">
    <location>
        <begin position="1"/>
        <end position="30"/>
    </location>
</feature>
<evidence type="ECO:0000313" key="2">
    <source>
        <dbReference type="EMBL" id="KAF2566076.1"/>
    </source>
</evidence>
<proteinExistence type="predicted"/>
<dbReference type="Proteomes" id="UP000712281">
    <property type="component" value="Unassembled WGS sequence"/>
</dbReference>
<feature type="compositionally biased region" description="Polar residues" evidence="1">
    <location>
        <begin position="20"/>
        <end position="30"/>
    </location>
</feature>